<dbReference type="PANTHER" id="PTHR12215:SF10">
    <property type="entry name" value="L-AMINOADIPATE-SEMIALDEHYDE DEHYDROGENASE-PHOSPHOPANTETHEINYL TRANSFERASE"/>
    <property type="match status" value="1"/>
</dbReference>
<evidence type="ECO:0000256" key="2">
    <source>
        <dbReference type="ARBA" id="ARBA00022679"/>
    </source>
</evidence>
<evidence type="ECO:0000313" key="5">
    <source>
        <dbReference type="EMBL" id="EAY28494.1"/>
    </source>
</evidence>
<dbReference type="Proteomes" id="UP000004095">
    <property type="component" value="Unassembled WGS sequence"/>
</dbReference>
<dbReference type="Pfam" id="PF01648">
    <property type="entry name" value="ACPS"/>
    <property type="match status" value="1"/>
</dbReference>
<evidence type="ECO:0000259" key="4">
    <source>
        <dbReference type="Pfam" id="PF22624"/>
    </source>
</evidence>
<accession>A1ZLW2</accession>
<keyword evidence="6" id="KW-1185">Reference proteome</keyword>
<dbReference type="RefSeq" id="WP_002697695.1">
    <property type="nucleotide sequence ID" value="NZ_AAWS01000015.1"/>
</dbReference>
<dbReference type="InterPro" id="IPR008278">
    <property type="entry name" value="4-PPantetheinyl_Trfase_dom"/>
</dbReference>
<dbReference type="eggNOG" id="COG2091">
    <property type="taxonomic scope" value="Bacteria"/>
</dbReference>
<dbReference type="InterPro" id="IPR055066">
    <property type="entry name" value="AASDHPPT_N"/>
</dbReference>
<dbReference type="GO" id="GO:0019878">
    <property type="term" value="P:lysine biosynthetic process via aminoadipic acid"/>
    <property type="evidence" value="ECO:0007669"/>
    <property type="project" value="TreeGrafter"/>
</dbReference>
<comment type="caution">
    <text evidence="5">The sequence shown here is derived from an EMBL/GenBank/DDBJ whole genome shotgun (WGS) entry which is preliminary data.</text>
</comment>
<reference evidence="5 6" key="1">
    <citation type="submission" date="2007-01" db="EMBL/GenBank/DDBJ databases">
        <authorList>
            <person name="Haygood M."/>
            <person name="Podell S."/>
            <person name="Anderson C."/>
            <person name="Hopkinson B."/>
            <person name="Roe K."/>
            <person name="Barbeau K."/>
            <person name="Gaasterland T."/>
            <person name="Ferriera S."/>
            <person name="Johnson J."/>
            <person name="Kravitz S."/>
            <person name="Beeson K."/>
            <person name="Sutton G."/>
            <person name="Rogers Y.-H."/>
            <person name="Friedman R."/>
            <person name="Frazier M."/>
            <person name="Venter J.C."/>
        </authorList>
    </citation>
    <scope>NUCLEOTIDE SEQUENCE [LARGE SCALE GENOMIC DNA]</scope>
    <source>
        <strain evidence="5 6">ATCC 23134</strain>
    </source>
</reference>
<gene>
    <name evidence="5" type="ORF">M23134_04341</name>
</gene>
<dbReference type="InterPro" id="IPR050559">
    <property type="entry name" value="P-Pant_transferase_sf"/>
</dbReference>
<evidence type="ECO:0000259" key="3">
    <source>
        <dbReference type="Pfam" id="PF01648"/>
    </source>
</evidence>
<comment type="similarity">
    <text evidence="1">Belongs to the P-Pant transferase superfamily. Gsp/Sfp/HetI/AcpT family.</text>
</comment>
<dbReference type="EMBL" id="AAWS01000015">
    <property type="protein sequence ID" value="EAY28494.1"/>
    <property type="molecule type" value="Genomic_DNA"/>
</dbReference>
<dbReference type="SUPFAM" id="SSF56214">
    <property type="entry name" value="4'-phosphopantetheinyl transferase"/>
    <property type="match status" value="2"/>
</dbReference>
<protein>
    <submittedName>
        <fullName evidence="5">4'-phosphopantetheinyl transferase gsp, putative</fullName>
        <ecNumber evidence="5">2.7.8.-</ecNumber>
    </submittedName>
</protein>
<dbReference type="Gene3D" id="3.90.470.20">
    <property type="entry name" value="4'-phosphopantetheinyl transferase domain"/>
    <property type="match status" value="2"/>
</dbReference>
<evidence type="ECO:0000313" key="6">
    <source>
        <dbReference type="Proteomes" id="UP000004095"/>
    </source>
</evidence>
<dbReference type="OrthoDB" id="9808281at2"/>
<dbReference type="InterPro" id="IPR037143">
    <property type="entry name" value="4-PPantetheinyl_Trfase_dom_sf"/>
</dbReference>
<feature type="domain" description="4'-phosphopantetheinyl transferase" evidence="3">
    <location>
        <begin position="108"/>
        <end position="202"/>
    </location>
</feature>
<dbReference type="EC" id="2.7.8.-" evidence="5"/>
<name>A1ZLW2_MICM2</name>
<organism evidence="5 6">
    <name type="scientific">Microscilla marina ATCC 23134</name>
    <dbReference type="NCBI Taxonomy" id="313606"/>
    <lineage>
        <taxon>Bacteria</taxon>
        <taxon>Pseudomonadati</taxon>
        <taxon>Bacteroidota</taxon>
        <taxon>Cytophagia</taxon>
        <taxon>Cytophagales</taxon>
        <taxon>Microscillaceae</taxon>
        <taxon>Microscilla</taxon>
    </lineage>
</organism>
<dbReference type="PANTHER" id="PTHR12215">
    <property type="entry name" value="PHOSPHOPANTETHEINE TRANSFERASE"/>
    <property type="match status" value="1"/>
</dbReference>
<keyword evidence="2 5" id="KW-0808">Transferase</keyword>
<dbReference type="AlphaFoldDB" id="A1ZLW2"/>
<dbReference type="GO" id="GO:0008897">
    <property type="term" value="F:holo-[acyl-carrier-protein] synthase activity"/>
    <property type="evidence" value="ECO:0007669"/>
    <property type="project" value="InterPro"/>
</dbReference>
<evidence type="ECO:0000256" key="1">
    <source>
        <dbReference type="ARBA" id="ARBA00010990"/>
    </source>
</evidence>
<feature type="domain" description="4'-phosphopantetheinyl transferase N-terminal" evidence="4">
    <location>
        <begin position="22"/>
        <end position="102"/>
    </location>
</feature>
<dbReference type="Pfam" id="PF22624">
    <property type="entry name" value="AASDHPPT_N"/>
    <property type="match status" value="1"/>
</dbReference>
<proteinExistence type="inferred from homology"/>
<sequence length="216" mass="25113">MKPYIHIHYAYVPQVKAHFSLEDLLQQLPKNLHEGIMRYVFDKDRYVHALGKYLLQQQLIFFGIPPERLSQLTKTTYGKPVLPGKPFYFNISHSHELVACGATLDGKLGLDVEHQRSITMNDFESYFTKPEWQKIKEDDTLHTFFEIWTKKESVMKADGRGMYLSLDTIDTLQNPVRLTDASKTCWFLQELHLGTAYKACLCTIEPAREVVLKKMI</sequence>
<dbReference type="GO" id="GO:0005829">
    <property type="term" value="C:cytosol"/>
    <property type="evidence" value="ECO:0007669"/>
    <property type="project" value="TreeGrafter"/>
</dbReference>
<dbReference type="GO" id="GO:0000287">
    <property type="term" value="F:magnesium ion binding"/>
    <property type="evidence" value="ECO:0007669"/>
    <property type="project" value="InterPro"/>
</dbReference>